<dbReference type="InterPro" id="IPR006153">
    <property type="entry name" value="Cation/H_exchanger_TM"/>
</dbReference>
<accession>A0ABP9TFT8</accession>
<feature type="region of interest" description="Disordered" evidence="8">
    <location>
        <begin position="287"/>
        <end position="357"/>
    </location>
</feature>
<comment type="subcellular location">
    <subcellularLocation>
        <location evidence="1">Cell membrane</location>
        <topology evidence="1">Multi-pass membrane protein</topology>
    </subcellularLocation>
</comment>
<evidence type="ECO:0000256" key="6">
    <source>
        <dbReference type="ARBA" id="ARBA00023065"/>
    </source>
</evidence>
<keyword evidence="5 9" id="KW-1133">Transmembrane helix</keyword>
<evidence type="ECO:0000256" key="2">
    <source>
        <dbReference type="ARBA" id="ARBA00022448"/>
    </source>
</evidence>
<dbReference type="EMBL" id="BAABJR010000025">
    <property type="protein sequence ID" value="GAA5216313.1"/>
    <property type="molecule type" value="Genomic_DNA"/>
</dbReference>
<proteinExistence type="predicted"/>
<feature type="transmembrane region" description="Helical" evidence="9">
    <location>
        <begin position="12"/>
        <end position="37"/>
    </location>
</feature>
<dbReference type="Proteomes" id="UP001499878">
    <property type="component" value="Unassembled WGS sequence"/>
</dbReference>
<evidence type="ECO:0000256" key="9">
    <source>
        <dbReference type="SAM" id="Phobius"/>
    </source>
</evidence>
<feature type="transmembrane region" description="Helical" evidence="9">
    <location>
        <begin position="57"/>
        <end position="86"/>
    </location>
</feature>
<keyword evidence="6" id="KW-0406">Ion transport</keyword>
<evidence type="ECO:0000259" key="10">
    <source>
        <dbReference type="Pfam" id="PF00999"/>
    </source>
</evidence>
<feature type="compositionally biased region" description="Basic residues" evidence="8">
    <location>
        <begin position="295"/>
        <end position="306"/>
    </location>
</feature>
<keyword evidence="4 9" id="KW-0812">Transmembrane</keyword>
<dbReference type="Pfam" id="PF00999">
    <property type="entry name" value="Na_H_Exchanger"/>
    <property type="match status" value="1"/>
</dbReference>
<dbReference type="PANTHER" id="PTHR32507:SF7">
    <property type="entry name" value="K(+)_H(+) ANTIPORTER NHAP2"/>
    <property type="match status" value="1"/>
</dbReference>
<dbReference type="PANTHER" id="PTHR32507">
    <property type="entry name" value="NA(+)/H(+) ANTIPORTER 1"/>
    <property type="match status" value="1"/>
</dbReference>
<keyword evidence="3" id="KW-0050">Antiport</keyword>
<protein>
    <recommendedName>
        <fullName evidence="10">Cation/H+ exchanger transmembrane domain-containing protein</fullName>
    </recommendedName>
</protein>
<feature type="compositionally biased region" description="Basic residues" evidence="8">
    <location>
        <begin position="321"/>
        <end position="332"/>
    </location>
</feature>
<evidence type="ECO:0000256" key="8">
    <source>
        <dbReference type="SAM" id="MobiDB-lite"/>
    </source>
</evidence>
<evidence type="ECO:0000313" key="11">
    <source>
        <dbReference type="EMBL" id="GAA5216313.1"/>
    </source>
</evidence>
<evidence type="ECO:0000313" key="12">
    <source>
        <dbReference type="Proteomes" id="UP001499878"/>
    </source>
</evidence>
<keyword evidence="12" id="KW-1185">Reference proteome</keyword>
<evidence type="ECO:0000256" key="7">
    <source>
        <dbReference type="ARBA" id="ARBA00023136"/>
    </source>
</evidence>
<dbReference type="RefSeq" id="WP_345637294.1">
    <property type="nucleotide sequence ID" value="NZ_BAABJR010000025.1"/>
</dbReference>
<evidence type="ECO:0000256" key="4">
    <source>
        <dbReference type="ARBA" id="ARBA00022692"/>
    </source>
</evidence>
<feature type="domain" description="Cation/H+ exchanger transmembrane" evidence="10">
    <location>
        <begin position="12"/>
        <end position="217"/>
    </location>
</feature>
<evidence type="ECO:0000256" key="5">
    <source>
        <dbReference type="ARBA" id="ARBA00022989"/>
    </source>
</evidence>
<feature type="transmembrane region" description="Helical" evidence="9">
    <location>
        <begin position="133"/>
        <end position="153"/>
    </location>
</feature>
<sequence>MKRRSSGTGYPAASSALLFVQEMAIGAVLGAAGGWGLKFLMRKVPLPAEGLYPLRTLAGTFAVYGLATVAHGSGFLAVFVAGVLLGDVRAPYKKEIERFHTALGSLGEIVAFAVLGLTVPLCTFTREGAWADGLLLAVLLAFVVRPVVMAALLWRMRLSTGERVFLAFTGLKGAVPVLLGSYLVSSGVPDADRLYDVVFVVVVFSVVVQGSLVPTVARLCKVPMRSVELEPWALGVRLKDRPEGIARHGVEDGSAADGSRVDGLDIGEDTWISLGPRGRHHSCERVHAVAGGRRGTTHHRRQRRGVRGPVRGPGGSDESRRRHGTGSFRARRGAGDGQQADHSPTAFPCDAQGYPWD</sequence>
<keyword evidence="2" id="KW-0813">Transport</keyword>
<feature type="transmembrane region" description="Helical" evidence="9">
    <location>
        <begin position="165"/>
        <end position="185"/>
    </location>
</feature>
<gene>
    <name evidence="11" type="ORF">GCM10023323_68860</name>
</gene>
<evidence type="ECO:0000256" key="3">
    <source>
        <dbReference type="ARBA" id="ARBA00022449"/>
    </source>
</evidence>
<reference evidence="12" key="1">
    <citation type="journal article" date="2019" name="Int. J. Syst. Evol. Microbiol.">
        <title>The Global Catalogue of Microorganisms (GCM) 10K type strain sequencing project: providing services to taxonomists for standard genome sequencing and annotation.</title>
        <authorList>
            <consortium name="The Broad Institute Genomics Platform"/>
            <consortium name="The Broad Institute Genome Sequencing Center for Infectious Disease"/>
            <person name="Wu L."/>
            <person name="Ma J."/>
        </authorList>
    </citation>
    <scope>NUCLEOTIDE SEQUENCE [LARGE SCALE GENOMIC DNA]</scope>
    <source>
        <strain evidence="12">JCM 18306</strain>
    </source>
</reference>
<feature type="transmembrane region" description="Helical" evidence="9">
    <location>
        <begin position="197"/>
        <end position="217"/>
    </location>
</feature>
<organism evidence="11 12">
    <name type="scientific">Streptomyces thinghirensis</name>
    <dbReference type="NCBI Taxonomy" id="551547"/>
    <lineage>
        <taxon>Bacteria</taxon>
        <taxon>Bacillati</taxon>
        <taxon>Actinomycetota</taxon>
        <taxon>Actinomycetes</taxon>
        <taxon>Kitasatosporales</taxon>
        <taxon>Streptomycetaceae</taxon>
        <taxon>Streptomyces</taxon>
    </lineage>
</organism>
<evidence type="ECO:0000256" key="1">
    <source>
        <dbReference type="ARBA" id="ARBA00004651"/>
    </source>
</evidence>
<feature type="transmembrane region" description="Helical" evidence="9">
    <location>
        <begin position="98"/>
        <end position="121"/>
    </location>
</feature>
<name>A0ABP9TFT8_9ACTN</name>
<comment type="caution">
    <text evidence="11">The sequence shown here is derived from an EMBL/GenBank/DDBJ whole genome shotgun (WGS) entry which is preliminary data.</text>
</comment>
<keyword evidence="7 9" id="KW-0472">Membrane</keyword>